<evidence type="ECO:0000256" key="1">
    <source>
        <dbReference type="ARBA" id="ARBA00004168"/>
    </source>
</evidence>
<evidence type="ECO:0000256" key="6">
    <source>
        <dbReference type="ARBA" id="ARBA00023088"/>
    </source>
</evidence>
<dbReference type="PANTHER" id="PTHR36108:SF13">
    <property type="entry name" value="COLOSSIN-B-RELATED"/>
    <property type="match status" value="1"/>
</dbReference>
<evidence type="ECO:0000256" key="4">
    <source>
        <dbReference type="ARBA" id="ARBA00022525"/>
    </source>
</evidence>
<feature type="domain" description="Collagen binding" evidence="9">
    <location>
        <begin position="333"/>
        <end position="453"/>
    </location>
</feature>
<feature type="domain" description="Collagen binding" evidence="9">
    <location>
        <begin position="189"/>
        <end position="315"/>
    </location>
</feature>
<evidence type="ECO:0000256" key="8">
    <source>
        <dbReference type="SAM" id="Phobius"/>
    </source>
</evidence>
<comment type="subcellular location">
    <subcellularLocation>
        <location evidence="1">Secreted</location>
        <location evidence="1">Cell wall</location>
        <topology evidence="1">Peptidoglycan-anchor</topology>
    </subcellularLocation>
</comment>
<feature type="domain" description="SpaA-like prealbumin fold" evidence="10">
    <location>
        <begin position="910"/>
        <end position="998"/>
    </location>
</feature>
<sequence length="1622" mass="173656">MKKKTIGAWLVVVMLITQFANGFGFMTKVKADGTDNIITSVTMAVYENGTQVTDSVYKLDSEVKVGLTFKLPVTDPETGAHGYKGGDTFVYQLPSQLAIDKNYSGKLFYDGVESGSIGDYTVGTDNKVVLTFNSEIEGLFDVGGTFNVTSKLSSTKVTGTTTQELLFPIAGNLNNTIVIKVHPKGGTSITKDGIPQPQKYNPSSILWTVDVNTVQDEVYKAVVTDSLLAGLELDPSSIKVYKLAVDVQGNASQGAQIGLDQYDASGSTASSLNVKFNNTIKDAYRVTFSTKITNTSAKNFTNTATLTGEGIDKSSSKTVDIVRGAPLKKIATGNFDPVTETIPWEIQFNYNVQTITSANAVLLDYFNDSQVLVEDSVVVYKIKLDQNGNASEDGTLTKGTDYTITTATSTPEGKTGFELKFNNDINSAYKIVYKTKVKDRVYGNTETIRNDVTYNGETKGDQRDIFQQIVKKNFADVDYLNKTVKWTIEVNKDGRVMNDLVLKDTFDNGGLKLSEPINITLTPAMNSADYTITPNGSNYAKGDGFTITFSKPINKPFTVTYTTSFDYYKLQSGATSFKNTAQLDWKDANGKDQSIKGDATFDPRSEVKNNGNKTGSYDVKTKQLTWTVRANYNKRELAAGATLVDTIPAGQKATSVTAVVYKFDYAADGIPVKGALIDASKYDLTVTDKQLTVKFKEQVDYAFQVVFSTEFIDGDVNKGTVKNTATLYDKDNEPVSKPLEATVTIPKGGEYVAKGFTQDNNDQTLLNWKVVINANQSVVKNVKLVDDPSSNQVLLPDSFHLYVTTVNQSGVAVDPTSGNELKKDVDYTLTFKTGTDGKESFELVFLNPNPISKPYILTYQTVVTEAGNNVQLKNAISFSGDGVEQITKPVTSEKTINIVDTSGTGSGVKGSLVVTKTNQAGDEKLKGAEFALSRVIGTELKETQKQTSAEDGTLTFTNLKAGKYVLKETKAPAGYSLDSSEIKVTINSSTAVKLTVKNDFFGSLKLTKMDVNDSSKKLEDAVFELFDSKNALVGTKTTDANGELKFTKLKGGEYTLKEKTAPAGYILDTKVINVTIDPSQEKTVTVTNAMIPAEVFGSLKVTKVAEQDTSKKLEGAEFGLYDSTKKLVASGKTDANGVLEFKLLKLGTYTLKELTAPAGYVLDATEQSVTIDSGVQKVLSPITNKLIPAEVFGSLKVTKVAEEDASKKLEGAEFGLYDSAKKLVASGKTDVNGVLEFKSLKLGTYTLKELSAPAGYVLNATEQTVTIDSGVQKVLAPITNKLIPVEILGSLKVTKVAGEDTNKKLAGAEFGLYDSAKKLVVSGKTDSNGELVFTSLKLGNYILKEITAPEGYVLSATEHPVTIDSGVQKVLLPITNQKVTTPPTEQPATPTPTPTPTPVTPTATPTPTPVTVPTSTPVTTSPPVYYTPTPGPSSIPGVIGTPTPTPSVTPAPTGTPAASSTPGVTATPQVTPAATPAQPGTVSTPTPQATQVTTIEEVPIDGEIPLGGIPSIGEEPAHGTVTITPDGKWTYTPDPGYTGKDKFTIVVTDEDGNEEEITIEVGVDEVPKGTVTEPTDKGNNSGLPGKLPQTGEESPLPLYLTGGGLIILGAVLARRFNARKKM</sequence>
<protein>
    <submittedName>
        <fullName evidence="12">LPXTG-motif cell wall-anchored protein</fullName>
    </submittedName>
</protein>
<comment type="similarity">
    <text evidence="2">Belongs to the serine-aspartate repeat-containing protein (SDr) family.</text>
</comment>
<feature type="domain" description="SpaA-like prealbumin fold" evidence="10">
    <location>
        <begin position="1002"/>
        <end position="1088"/>
    </location>
</feature>
<dbReference type="InterPro" id="IPR041033">
    <property type="entry name" value="SpaA_PFL_dom_1"/>
</dbReference>
<dbReference type="RefSeq" id="WP_209874746.1">
    <property type="nucleotide sequence ID" value="NZ_JAGGLV010000010.1"/>
</dbReference>
<accession>A0ABS4NSQ4</accession>
<evidence type="ECO:0000313" key="12">
    <source>
        <dbReference type="EMBL" id="MBP2113086.1"/>
    </source>
</evidence>
<evidence type="ECO:0000259" key="10">
    <source>
        <dbReference type="Pfam" id="PF17802"/>
    </source>
</evidence>
<feature type="domain" description="SDR-like Ig" evidence="11">
    <location>
        <begin position="81"/>
        <end position="160"/>
    </location>
</feature>
<feature type="region of interest" description="Disordered" evidence="7">
    <location>
        <begin position="1378"/>
        <end position="1487"/>
    </location>
</feature>
<dbReference type="Pfam" id="PF17961">
    <property type="entry name" value="Big_8"/>
    <property type="match status" value="1"/>
</dbReference>
<dbReference type="InterPro" id="IPR041171">
    <property type="entry name" value="SDR_Ig"/>
</dbReference>
<dbReference type="InterPro" id="IPR008456">
    <property type="entry name" value="Collagen-bd_dom"/>
</dbReference>
<dbReference type="Pfam" id="PF05737">
    <property type="entry name" value="Collagen_bind"/>
    <property type="match status" value="5"/>
</dbReference>
<feature type="domain" description="Collagen binding" evidence="9">
    <location>
        <begin position="609"/>
        <end position="734"/>
    </location>
</feature>
<dbReference type="Gene3D" id="2.60.40.1280">
    <property type="match status" value="1"/>
</dbReference>
<feature type="compositionally biased region" description="Pro residues" evidence="7">
    <location>
        <begin position="1389"/>
        <end position="1410"/>
    </location>
</feature>
<feature type="compositionally biased region" description="Low complexity" evidence="7">
    <location>
        <begin position="1379"/>
        <end position="1388"/>
    </location>
</feature>
<comment type="caution">
    <text evidence="12">The sequence shown here is derived from an EMBL/GenBank/DDBJ whole genome shotgun (WGS) entry which is preliminary data.</text>
</comment>
<evidence type="ECO:0000256" key="5">
    <source>
        <dbReference type="ARBA" id="ARBA00022729"/>
    </source>
</evidence>
<reference evidence="12 13" key="1">
    <citation type="submission" date="2021-03" db="EMBL/GenBank/DDBJ databases">
        <title>Genomic Encyclopedia of Type Strains, Phase IV (KMG-IV): sequencing the most valuable type-strain genomes for metagenomic binning, comparative biology and taxonomic classification.</title>
        <authorList>
            <person name="Goeker M."/>
        </authorList>
    </citation>
    <scope>NUCLEOTIDE SEQUENCE [LARGE SCALE GENOMIC DNA]</scope>
    <source>
        <strain evidence="12 13">DSM 101953</strain>
    </source>
</reference>
<feature type="region of interest" description="Disordered" evidence="7">
    <location>
        <begin position="594"/>
        <end position="614"/>
    </location>
</feature>
<organism evidence="12 13">
    <name type="scientific">Paenibacillus silagei</name>
    <dbReference type="NCBI Taxonomy" id="1670801"/>
    <lineage>
        <taxon>Bacteria</taxon>
        <taxon>Bacillati</taxon>
        <taxon>Bacillota</taxon>
        <taxon>Bacilli</taxon>
        <taxon>Bacillales</taxon>
        <taxon>Paenibacillaceae</taxon>
        <taxon>Paenibacillus</taxon>
    </lineage>
</organism>
<keyword evidence="8" id="KW-0812">Transmembrane</keyword>
<evidence type="ECO:0000313" key="13">
    <source>
        <dbReference type="Proteomes" id="UP000773462"/>
    </source>
</evidence>
<feature type="domain" description="SpaA-like prealbumin fold" evidence="10">
    <location>
        <begin position="1097"/>
        <end position="1174"/>
    </location>
</feature>
<keyword evidence="8" id="KW-0472">Membrane</keyword>
<dbReference type="InterPro" id="IPR008966">
    <property type="entry name" value="Adhesion_dom_sf"/>
</dbReference>
<feature type="domain" description="Collagen binding" evidence="9">
    <location>
        <begin position="757"/>
        <end position="884"/>
    </location>
</feature>
<dbReference type="InterPro" id="IPR011252">
    <property type="entry name" value="Fibrogen-bd_dom1"/>
</dbReference>
<dbReference type="EMBL" id="JAGGLV010000010">
    <property type="protein sequence ID" value="MBP2113086.1"/>
    <property type="molecule type" value="Genomic_DNA"/>
</dbReference>
<name>A0ABS4NSQ4_9BACL</name>
<dbReference type="Gene3D" id="2.60.40.3440">
    <property type="match status" value="1"/>
</dbReference>
<gene>
    <name evidence="12" type="ORF">J2Z70_003245</name>
</gene>
<keyword evidence="13" id="KW-1185">Reference proteome</keyword>
<dbReference type="SUPFAM" id="SSF49478">
    <property type="entry name" value="Cna protein B-type domain"/>
    <property type="match status" value="5"/>
</dbReference>
<dbReference type="Pfam" id="PF17802">
    <property type="entry name" value="SpaA"/>
    <property type="match status" value="5"/>
</dbReference>
<keyword evidence="8" id="KW-1133">Transmembrane helix</keyword>
<feature type="compositionally biased region" description="Low complexity" evidence="7">
    <location>
        <begin position="1450"/>
        <end position="1481"/>
    </location>
</feature>
<evidence type="ECO:0000256" key="2">
    <source>
        <dbReference type="ARBA" id="ARBA00007257"/>
    </source>
</evidence>
<feature type="region of interest" description="Disordered" evidence="7">
    <location>
        <begin position="1566"/>
        <end position="1590"/>
    </location>
</feature>
<proteinExistence type="inferred from homology"/>
<feature type="compositionally biased region" description="Basic and acidic residues" evidence="7">
    <location>
        <begin position="594"/>
        <end position="607"/>
    </location>
</feature>
<dbReference type="Gene3D" id="2.60.40.10">
    <property type="entry name" value="Immunoglobulins"/>
    <property type="match status" value="5"/>
</dbReference>
<evidence type="ECO:0000256" key="7">
    <source>
        <dbReference type="SAM" id="MobiDB-lite"/>
    </source>
</evidence>
<dbReference type="InterPro" id="IPR013783">
    <property type="entry name" value="Ig-like_fold"/>
</dbReference>
<dbReference type="Gene3D" id="2.60.40.740">
    <property type="match status" value="5"/>
</dbReference>
<feature type="compositionally biased region" description="Low complexity" evidence="7">
    <location>
        <begin position="1411"/>
        <end position="1442"/>
    </location>
</feature>
<dbReference type="PANTHER" id="PTHR36108">
    <property type="entry name" value="COLOSSIN-B-RELATED"/>
    <property type="match status" value="1"/>
</dbReference>
<dbReference type="Pfam" id="PF17963">
    <property type="entry name" value="Big_9"/>
    <property type="match status" value="1"/>
</dbReference>
<feature type="transmembrane region" description="Helical" evidence="8">
    <location>
        <begin position="1596"/>
        <end position="1613"/>
    </location>
</feature>
<feature type="domain" description="SpaA-like prealbumin fold" evidence="10">
    <location>
        <begin position="1289"/>
        <end position="1370"/>
    </location>
</feature>
<evidence type="ECO:0000259" key="11">
    <source>
        <dbReference type="Pfam" id="PF17961"/>
    </source>
</evidence>
<dbReference type="SUPFAM" id="SSF49401">
    <property type="entry name" value="Bacterial adhesins"/>
    <property type="match status" value="6"/>
</dbReference>
<dbReference type="NCBIfam" id="TIGR01167">
    <property type="entry name" value="LPXTG_anchor"/>
    <property type="match status" value="1"/>
</dbReference>
<keyword evidence="3" id="KW-0134">Cell wall</keyword>
<evidence type="ECO:0000259" key="9">
    <source>
        <dbReference type="Pfam" id="PF05737"/>
    </source>
</evidence>
<feature type="domain" description="SpaA-like prealbumin fold" evidence="10">
    <location>
        <begin position="1193"/>
        <end position="1271"/>
    </location>
</feature>
<keyword evidence="4" id="KW-0964">Secreted</keyword>
<feature type="domain" description="Collagen binding" evidence="9">
    <location>
        <begin position="477"/>
        <end position="590"/>
    </location>
</feature>
<keyword evidence="5" id="KW-0732">Signal</keyword>
<dbReference type="Proteomes" id="UP000773462">
    <property type="component" value="Unassembled WGS sequence"/>
</dbReference>
<evidence type="ECO:0000256" key="3">
    <source>
        <dbReference type="ARBA" id="ARBA00022512"/>
    </source>
</evidence>
<keyword evidence="6" id="KW-0572">Peptidoglycan-anchor</keyword>